<gene>
    <name evidence="1" type="ORF">CTheo_7377</name>
</gene>
<dbReference type="OrthoDB" id="2370221at2759"/>
<evidence type="ECO:0000313" key="1">
    <source>
        <dbReference type="EMBL" id="KAB5589179.1"/>
    </source>
</evidence>
<protein>
    <recommendedName>
        <fullName evidence="3">BTB domain-containing protein</fullName>
    </recommendedName>
</protein>
<comment type="caution">
    <text evidence="1">The sequence shown here is derived from an EMBL/GenBank/DDBJ whole genome shotgun (WGS) entry which is preliminary data.</text>
</comment>
<dbReference type="Gene3D" id="3.30.710.10">
    <property type="entry name" value="Potassium Channel Kv1.1, Chain A"/>
    <property type="match status" value="1"/>
</dbReference>
<name>A0A5N5QC15_9AGAM</name>
<keyword evidence="2" id="KW-1185">Reference proteome</keyword>
<dbReference type="SUPFAM" id="SSF54695">
    <property type="entry name" value="POZ domain"/>
    <property type="match status" value="1"/>
</dbReference>
<organism evidence="1 2">
    <name type="scientific">Ceratobasidium theobromae</name>
    <dbReference type="NCBI Taxonomy" id="1582974"/>
    <lineage>
        <taxon>Eukaryota</taxon>
        <taxon>Fungi</taxon>
        <taxon>Dikarya</taxon>
        <taxon>Basidiomycota</taxon>
        <taxon>Agaricomycotina</taxon>
        <taxon>Agaricomycetes</taxon>
        <taxon>Cantharellales</taxon>
        <taxon>Ceratobasidiaceae</taxon>
        <taxon>Ceratobasidium</taxon>
    </lineage>
</organism>
<proteinExistence type="predicted"/>
<dbReference type="InterPro" id="IPR011333">
    <property type="entry name" value="SKP1/BTB/POZ_sf"/>
</dbReference>
<evidence type="ECO:0008006" key="3">
    <source>
        <dbReference type="Google" id="ProtNLM"/>
    </source>
</evidence>
<dbReference type="Proteomes" id="UP000383932">
    <property type="component" value="Unassembled WGS sequence"/>
</dbReference>
<evidence type="ECO:0000313" key="2">
    <source>
        <dbReference type="Proteomes" id="UP000383932"/>
    </source>
</evidence>
<sequence>MYREPTYTLIFQDSRYTLTKSQIEFDSPNLFTTCFLGEYEEAQTRCLSLYRDPELFGIVVDYLCGYTVFRWDENTLPKRMTIPNALKNLRADAKFYGLKGLVKACDEFEAPASYRREDLSLSPIEEEGYQISATPTRH</sequence>
<dbReference type="AlphaFoldDB" id="A0A5N5QC15"/>
<accession>A0A5N5QC15</accession>
<reference evidence="1 2" key="1">
    <citation type="journal article" date="2019" name="Fungal Biol. Biotechnol.">
        <title>Draft genome sequence of fastidious pathogen Ceratobasidium theobromae, which causes vascular-streak dieback in Theobroma cacao.</title>
        <authorList>
            <person name="Ali S.S."/>
            <person name="Asman A."/>
            <person name="Shao J."/>
            <person name="Firmansyah A.P."/>
            <person name="Susilo A.W."/>
            <person name="Rosmana A."/>
            <person name="McMahon P."/>
            <person name="Junaid M."/>
            <person name="Guest D."/>
            <person name="Kheng T.Y."/>
            <person name="Meinhardt L.W."/>
            <person name="Bailey B.A."/>
        </authorList>
    </citation>
    <scope>NUCLEOTIDE SEQUENCE [LARGE SCALE GENOMIC DNA]</scope>
    <source>
        <strain evidence="1 2">CT2</strain>
    </source>
</reference>
<dbReference type="EMBL" id="SSOP01000306">
    <property type="protein sequence ID" value="KAB5589179.1"/>
    <property type="molecule type" value="Genomic_DNA"/>
</dbReference>